<evidence type="ECO:0000256" key="4">
    <source>
        <dbReference type="PROSITE-ProRule" id="PRU00335"/>
    </source>
</evidence>
<organism evidence="6 7">
    <name type="scientific">Rhodococcus sovatensis</name>
    <dbReference type="NCBI Taxonomy" id="1805840"/>
    <lineage>
        <taxon>Bacteria</taxon>
        <taxon>Bacillati</taxon>
        <taxon>Actinomycetota</taxon>
        <taxon>Actinomycetes</taxon>
        <taxon>Mycobacteriales</taxon>
        <taxon>Nocardiaceae</taxon>
        <taxon>Rhodococcus</taxon>
    </lineage>
</organism>
<dbReference type="PROSITE" id="PS50977">
    <property type="entry name" value="HTH_TETR_2"/>
    <property type="match status" value="1"/>
</dbReference>
<dbReference type="Pfam" id="PF00440">
    <property type="entry name" value="TetR_N"/>
    <property type="match status" value="1"/>
</dbReference>
<protein>
    <submittedName>
        <fullName evidence="6">Helix-turn-helix domain-containing protein</fullName>
    </submittedName>
</protein>
<dbReference type="InterPro" id="IPR009057">
    <property type="entry name" value="Homeodomain-like_sf"/>
</dbReference>
<evidence type="ECO:0000313" key="7">
    <source>
        <dbReference type="Proteomes" id="UP001432000"/>
    </source>
</evidence>
<dbReference type="PANTHER" id="PTHR30055">
    <property type="entry name" value="HTH-TYPE TRANSCRIPTIONAL REGULATOR RUTR"/>
    <property type="match status" value="1"/>
</dbReference>
<feature type="DNA-binding region" description="H-T-H motif" evidence="4">
    <location>
        <begin position="30"/>
        <end position="49"/>
    </location>
</feature>
<evidence type="ECO:0000259" key="5">
    <source>
        <dbReference type="PROSITE" id="PS50977"/>
    </source>
</evidence>
<evidence type="ECO:0000256" key="3">
    <source>
        <dbReference type="ARBA" id="ARBA00023163"/>
    </source>
</evidence>
<dbReference type="RefSeq" id="WP_338893085.1">
    <property type="nucleotide sequence ID" value="NZ_CP147846.1"/>
</dbReference>
<keyword evidence="3" id="KW-0804">Transcription</keyword>
<evidence type="ECO:0000256" key="2">
    <source>
        <dbReference type="ARBA" id="ARBA00023125"/>
    </source>
</evidence>
<dbReference type="InterPro" id="IPR001647">
    <property type="entry name" value="HTH_TetR"/>
</dbReference>
<keyword evidence="7" id="KW-1185">Reference proteome</keyword>
<reference evidence="6 7" key="1">
    <citation type="submission" date="2024-03" db="EMBL/GenBank/DDBJ databases">
        <title>Natural products discovery in diverse microorganisms through a two-stage MS feature dereplication strategy.</title>
        <authorList>
            <person name="Zhang R."/>
        </authorList>
    </citation>
    <scope>NUCLEOTIDE SEQUENCE [LARGE SCALE GENOMIC DNA]</scope>
    <source>
        <strain evidence="6 7">18930</strain>
    </source>
</reference>
<proteinExistence type="predicted"/>
<dbReference type="PRINTS" id="PR00455">
    <property type="entry name" value="HTHTETR"/>
</dbReference>
<dbReference type="Proteomes" id="UP001432000">
    <property type="component" value="Chromosome"/>
</dbReference>
<accession>A0ABZ2PQA5</accession>
<keyword evidence="2 4" id="KW-0238">DNA-binding</keyword>
<feature type="domain" description="HTH tetR-type" evidence="5">
    <location>
        <begin position="7"/>
        <end position="67"/>
    </location>
</feature>
<sequence>MVNSSDTSARSKILTAAHPLFVRNGYASTTVKQIATDAGVAVQTVYFVFGNKRAILEALLDRAIAGDELPIATLERQWVADAIAASDPIEHLRIHVHAARLVSERVAGILLAVRAGAHADPDVAALWRTNVEQRVTVLRHLMTSLAQKVAGMDVETCVDVGLALLSPENFTVLVDDRGWTTEKYESWVVEGLAAAAECR</sequence>
<dbReference type="Gene3D" id="1.10.357.10">
    <property type="entry name" value="Tetracycline Repressor, domain 2"/>
    <property type="match status" value="1"/>
</dbReference>
<keyword evidence="1" id="KW-0805">Transcription regulation</keyword>
<evidence type="ECO:0000256" key="1">
    <source>
        <dbReference type="ARBA" id="ARBA00023015"/>
    </source>
</evidence>
<dbReference type="SUPFAM" id="SSF46689">
    <property type="entry name" value="Homeodomain-like"/>
    <property type="match status" value="1"/>
</dbReference>
<dbReference type="InterPro" id="IPR050109">
    <property type="entry name" value="HTH-type_TetR-like_transc_reg"/>
</dbReference>
<name>A0ABZ2PQA5_9NOCA</name>
<dbReference type="EMBL" id="CP147846">
    <property type="protein sequence ID" value="WXG71355.1"/>
    <property type="molecule type" value="Genomic_DNA"/>
</dbReference>
<evidence type="ECO:0000313" key="6">
    <source>
        <dbReference type="EMBL" id="WXG71355.1"/>
    </source>
</evidence>
<dbReference type="PANTHER" id="PTHR30055:SF234">
    <property type="entry name" value="HTH-TYPE TRANSCRIPTIONAL REGULATOR BETI"/>
    <property type="match status" value="1"/>
</dbReference>
<gene>
    <name evidence="6" type="ORF">WDS16_13220</name>
</gene>